<organism evidence="3 4">
    <name type="scientific">Rhabdobacter roseus</name>
    <dbReference type="NCBI Taxonomy" id="1655419"/>
    <lineage>
        <taxon>Bacteria</taxon>
        <taxon>Pseudomonadati</taxon>
        <taxon>Bacteroidota</taxon>
        <taxon>Cytophagia</taxon>
        <taxon>Cytophagales</taxon>
        <taxon>Cytophagaceae</taxon>
        <taxon>Rhabdobacter</taxon>
    </lineage>
</organism>
<comment type="caution">
    <text evidence="3">The sequence shown here is derived from an EMBL/GenBank/DDBJ whole genome shotgun (WGS) entry which is preliminary data.</text>
</comment>
<reference evidence="3 4" key="1">
    <citation type="submission" date="2020-08" db="EMBL/GenBank/DDBJ databases">
        <title>Genomic Encyclopedia of Type Strains, Phase IV (KMG-IV): sequencing the most valuable type-strain genomes for metagenomic binning, comparative biology and taxonomic classification.</title>
        <authorList>
            <person name="Goeker M."/>
        </authorList>
    </citation>
    <scope>NUCLEOTIDE SEQUENCE [LARGE SCALE GENOMIC DNA]</scope>
    <source>
        <strain evidence="3 4">DSM 105074</strain>
    </source>
</reference>
<protein>
    <submittedName>
        <fullName evidence="3">Nucleotide-binding universal stress UspA family protein</fullName>
    </submittedName>
</protein>
<dbReference type="InterPro" id="IPR006015">
    <property type="entry name" value="Universal_stress_UspA"/>
</dbReference>
<name>A0A840U262_9BACT</name>
<feature type="domain" description="UspA" evidence="2">
    <location>
        <begin position="1"/>
        <end position="146"/>
    </location>
</feature>
<dbReference type="EMBL" id="JACHGF010000007">
    <property type="protein sequence ID" value="MBB5285929.1"/>
    <property type="molecule type" value="Genomic_DNA"/>
</dbReference>
<evidence type="ECO:0000259" key="2">
    <source>
        <dbReference type="Pfam" id="PF00582"/>
    </source>
</evidence>
<evidence type="ECO:0000313" key="4">
    <source>
        <dbReference type="Proteomes" id="UP000557307"/>
    </source>
</evidence>
<dbReference type="PANTHER" id="PTHR46268:SF6">
    <property type="entry name" value="UNIVERSAL STRESS PROTEIN UP12"/>
    <property type="match status" value="1"/>
</dbReference>
<accession>A0A840U262</accession>
<dbReference type="InterPro" id="IPR006016">
    <property type="entry name" value="UspA"/>
</dbReference>
<dbReference type="Pfam" id="PF00582">
    <property type="entry name" value="Usp"/>
    <property type="match status" value="2"/>
</dbReference>
<dbReference type="RefSeq" id="WP_184176556.1">
    <property type="nucleotide sequence ID" value="NZ_JACHGF010000007.1"/>
</dbReference>
<proteinExistence type="inferred from homology"/>
<gene>
    <name evidence="3" type="ORF">HNQ92_004089</name>
</gene>
<dbReference type="PRINTS" id="PR01438">
    <property type="entry name" value="UNVRSLSTRESS"/>
</dbReference>
<comment type="similarity">
    <text evidence="1">Belongs to the universal stress protein A family.</text>
</comment>
<dbReference type="AlphaFoldDB" id="A0A840U262"/>
<dbReference type="PANTHER" id="PTHR46268">
    <property type="entry name" value="STRESS RESPONSE PROTEIN NHAX"/>
    <property type="match status" value="1"/>
</dbReference>
<evidence type="ECO:0000313" key="3">
    <source>
        <dbReference type="EMBL" id="MBB5285929.1"/>
    </source>
</evidence>
<dbReference type="CDD" id="cd00293">
    <property type="entry name" value="USP-like"/>
    <property type="match status" value="2"/>
</dbReference>
<sequence>MKTILVPTDFSDNARHALRWAAHIARASQAEIIVLHVNEKPVLAAPSRRYSTSSQTLRSLITENTPEEMVPAIQEIAANPLYHNLRLRTEVLSGALVKVIQEYTEEQSVDLIVMGTRGASGMEELLIGSNTEKVIRYAPCPVLAVPKGAFTLPFKAVVVPTTLHDNQKVVLRRLAALPSELLGTAPIYLLYLNDPAGLGSEEPVQERAQEFLLDSGLDRAELRMLGTLRGDEGDAILEFASQHEAGLIVMGTHQLRGLSHMIWGSLTEDTANHSPIPVLSIPIR</sequence>
<feature type="domain" description="UspA" evidence="2">
    <location>
        <begin position="154"/>
        <end position="281"/>
    </location>
</feature>
<dbReference type="Gene3D" id="3.40.50.620">
    <property type="entry name" value="HUPs"/>
    <property type="match status" value="2"/>
</dbReference>
<dbReference type="SUPFAM" id="SSF52402">
    <property type="entry name" value="Adenine nucleotide alpha hydrolases-like"/>
    <property type="match status" value="2"/>
</dbReference>
<evidence type="ECO:0000256" key="1">
    <source>
        <dbReference type="ARBA" id="ARBA00008791"/>
    </source>
</evidence>
<dbReference type="Proteomes" id="UP000557307">
    <property type="component" value="Unassembled WGS sequence"/>
</dbReference>
<dbReference type="InterPro" id="IPR014729">
    <property type="entry name" value="Rossmann-like_a/b/a_fold"/>
</dbReference>
<keyword evidence="4" id="KW-1185">Reference proteome</keyword>